<dbReference type="CDD" id="cd06089">
    <property type="entry name" value="KOW_RPL26"/>
    <property type="match status" value="1"/>
</dbReference>
<dbReference type="SMART" id="SM00739">
    <property type="entry name" value="KOW"/>
    <property type="match status" value="1"/>
</dbReference>
<evidence type="ECO:0000256" key="3">
    <source>
        <dbReference type="ARBA" id="ARBA00023274"/>
    </source>
</evidence>
<keyword evidence="2 5" id="KW-0689">Ribosomal protein</keyword>
<accession>A0A1P8WL05</accession>
<dbReference type="GO" id="GO:0003735">
    <property type="term" value="F:structural constituent of ribosome"/>
    <property type="evidence" value="ECO:0007669"/>
    <property type="project" value="InterPro"/>
</dbReference>
<dbReference type="AlphaFoldDB" id="A0A1P8WL05"/>
<evidence type="ECO:0000256" key="2">
    <source>
        <dbReference type="ARBA" id="ARBA00022980"/>
    </source>
</evidence>
<dbReference type="GO" id="GO:0006412">
    <property type="term" value="P:translation"/>
    <property type="evidence" value="ECO:0007669"/>
    <property type="project" value="UniProtKB-UniRule"/>
</dbReference>
<dbReference type="Pfam" id="PF17136">
    <property type="entry name" value="ribosomal_L24"/>
    <property type="match status" value="1"/>
</dbReference>
<dbReference type="OrthoDB" id="9807419at2"/>
<dbReference type="Proteomes" id="UP000187735">
    <property type="component" value="Chromosome"/>
</dbReference>
<dbReference type="EMBL" id="CP017641">
    <property type="protein sequence ID" value="APZ94736.1"/>
    <property type="molecule type" value="Genomic_DNA"/>
</dbReference>
<dbReference type="Pfam" id="PF00467">
    <property type="entry name" value="KOW"/>
    <property type="match status" value="1"/>
</dbReference>
<organism evidence="8 9">
    <name type="scientific">Fuerstiella marisgermanici</name>
    <dbReference type="NCBI Taxonomy" id="1891926"/>
    <lineage>
        <taxon>Bacteria</taxon>
        <taxon>Pseudomonadati</taxon>
        <taxon>Planctomycetota</taxon>
        <taxon>Planctomycetia</taxon>
        <taxon>Planctomycetales</taxon>
        <taxon>Planctomycetaceae</taxon>
        <taxon>Fuerstiella</taxon>
    </lineage>
</organism>
<dbReference type="InterPro" id="IPR014722">
    <property type="entry name" value="Rib_uL2_dom2"/>
</dbReference>
<dbReference type="GO" id="GO:0005840">
    <property type="term" value="C:ribosome"/>
    <property type="evidence" value="ECO:0007669"/>
    <property type="project" value="UniProtKB-KW"/>
</dbReference>
<protein>
    <recommendedName>
        <fullName evidence="4 5">Large ribosomal subunit protein uL24</fullName>
    </recommendedName>
</protein>
<dbReference type="RefSeq" id="WP_077026006.1">
    <property type="nucleotide sequence ID" value="NZ_CP017641.1"/>
</dbReference>
<dbReference type="InterPro" id="IPR005824">
    <property type="entry name" value="KOW"/>
</dbReference>
<keyword evidence="5" id="KW-0699">rRNA-binding</keyword>
<dbReference type="InterPro" id="IPR008991">
    <property type="entry name" value="Translation_prot_SH3-like_sf"/>
</dbReference>
<evidence type="ECO:0000313" key="9">
    <source>
        <dbReference type="Proteomes" id="UP000187735"/>
    </source>
</evidence>
<dbReference type="Gene3D" id="2.30.30.30">
    <property type="match status" value="1"/>
</dbReference>
<comment type="function">
    <text evidence="5">One of the proteins that surrounds the polypeptide exit tunnel on the outside of the subunit.</text>
</comment>
<dbReference type="SUPFAM" id="SSF50104">
    <property type="entry name" value="Translation proteins SH3-like domain"/>
    <property type="match status" value="1"/>
</dbReference>
<dbReference type="STRING" id="1891926.Fuma_04375"/>
<dbReference type="PANTHER" id="PTHR12903">
    <property type="entry name" value="MITOCHONDRIAL RIBOSOMAL PROTEIN L24"/>
    <property type="match status" value="1"/>
</dbReference>
<dbReference type="NCBIfam" id="TIGR01079">
    <property type="entry name" value="rplX_bact"/>
    <property type="match status" value="1"/>
</dbReference>
<dbReference type="HAMAP" id="MF_01326_B">
    <property type="entry name" value="Ribosomal_uL24_B"/>
    <property type="match status" value="1"/>
</dbReference>
<evidence type="ECO:0000259" key="7">
    <source>
        <dbReference type="SMART" id="SM00739"/>
    </source>
</evidence>
<evidence type="ECO:0000313" key="8">
    <source>
        <dbReference type="EMBL" id="APZ94736.1"/>
    </source>
</evidence>
<comment type="function">
    <text evidence="5">One of two assembly initiator proteins, it binds directly to the 5'-end of the 23S rRNA, where it nucleates assembly of the 50S subunit.</text>
</comment>
<keyword evidence="3 5" id="KW-0687">Ribonucleoprotein</keyword>
<keyword evidence="5" id="KW-0694">RNA-binding</keyword>
<comment type="similarity">
    <text evidence="1 5 6">Belongs to the universal ribosomal protein uL24 family.</text>
</comment>
<evidence type="ECO:0000256" key="4">
    <source>
        <dbReference type="ARBA" id="ARBA00035206"/>
    </source>
</evidence>
<evidence type="ECO:0000256" key="6">
    <source>
        <dbReference type="RuleBase" id="RU003477"/>
    </source>
</evidence>
<name>A0A1P8WL05_9PLAN</name>
<dbReference type="PROSITE" id="PS01108">
    <property type="entry name" value="RIBOSOMAL_L24"/>
    <property type="match status" value="1"/>
</dbReference>
<evidence type="ECO:0000256" key="5">
    <source>
        <dbReference type="HAMAP-Rule" id="MF_01326"/>
    </source>
</evidence>
<dbReference type="InterPro" id="IPR041988">
    <property type="entry name" value="Ribosomal_uL24_KOW"/>
</dbReference>
<feature type="domain" description="KOW" evidence="7">
    <location>
        <begin position="2"/>
        <end position="29"/>
    </location>
</feature>
<dbReference type="InterPro" id="IPR005825">
    <property type="entry name" value="Ribosomal_uL24_CS"/>
</dbReference>
<evidence type="ECO:0000256" key="1">
    <source>
        <dbReference type="ARBA" id="ARBA00010618"/>
    </source>
</evidence>
<gene>
    <name evidence="5 8" type="primary">rplX</name>
    <name evidence="8" type="ORF">Fuma_04375</name>
</gene>
<dbReference type="InterPro" id="IPR003256">
    <property type="entry name" value="Ribosomal_uL24"/>
</dbReference>
<dbReference type="KEGG" id="fmr:Fuma_04375"/>
<proteinExistence type="inferred from homology"/>
<comment type="subunit">
    <text evidence="5">Part of the 50S ribosomal subunit.</text>
</comment>
<keyword evidence="9" id="KW-1185">Reference proteome</keyword>
<sequence>MKIRKGDTVEVVAGDDAGTRGTVLSVDLKKGKIVVEGVHKVYKHVRRGHPKSPQGGRLHMELPIDASNCQLICPETNKPTRVGVRFTEDGTKELFAKRSGARLRQLAAPKK</sequence>
<reference evidence="8 9" key="1">
    <citation type="journal article" date="2016" name="Front. Microbiol.">
        <title>Fuerstia marisgermanicae gen. nov., sp. nov., an Unusual Member of the Phylum Planctomycetes from the German Wadden Sea.</title>
        <authorList>
            <person name="Kohn T."/>
            <person name="Heuer A."/>
            <person name="Jogler M."/>
            <person name="Vollmers J."/>
            <person name="Boedeker C."/>
            <person name="Bunk B."/>
            <person name="Rast P."/>
            <person name="Borchert D."/>
            <person name="Glockner I."/>
            <person name="Freese H.M."/>
            <person name="Klenk H.P."/>
            <person name="Overmann J."/>
            <person name="Kaster A.K."/>
            <person name="Rohde M."/>
            <person name="Wiegand S."/>
            <person name="Jogler C."/>
        </authorList>
    </citation>
    <scope>NUCLEOTIDE SEQUENCE [LARGE SCALE GENOMIC DNA]</scope>
    <source>
        <strain evidence="8 9">NH11</strain>
    </source>
</reference>
<dbReference type="GO" id="GO:1990904">
    <property type="term" value="C:ribonucleoprotein complex"/>
    <property type="evidence" value="ECO:0007669"/>
    <property type="project" value="UniProtKB-KW"/>
</dbReference>
<dbReference type="InterPro" id="IPR057264">
    <property type="entry name" value="Ribosomal_uL24_C"/>
</dbReference>
<dbReference type="GO" id="GO:0019843">
    <property type="term" value="F:rRNA binding"/>
    <property type="evidence" value="ECO:0007669"/>
    <property type="project" value="UniProtKB-UniRule"/>
</dbReference>